<name>A0A177EJ58_9MICR</name>
<dbReference type="VEuPathDB" id="MicrosporidiaDB:NEDG_01575"/>
<gene>
    <name evidence="1" type="ORF">NEDG_01575</name>
</gene>
<protein>
    <submittedName>
        <fullName evidence="1">Uncharacterized protein</fullName>
    </submittedName>
</protein>
<dbReference type="AlphaFoldDB" id="A0A177EJ58"/>
<dbReference type="Proteomes" id="UP000185944">
    <property type="component" value="Unassembled WGS sequence"/>
</dbReference>
<comment type="caution">
    <text evidence="1">The sequence shown here is derived from an EMBL/GenBank/DDBJ whole genome shotgun (WGS) entry which is preliminary data.</text>
</comment>
<sequence>MKSELAWRFKKVCKKLLTCQILCLVGVCMAATYSKPQATPNECEIELLSIKTVSFFSKSSSLEHPNKLFLFHSEGKDLVEMNQRNPMYIALDQYTQQQIPELLTRGLNFDILTIGQPKDTKTDRVVLTKVLAALSTIWADTLEFVGIDVDELRPKPYIANPGQRTLAGVREETRDCSGSLSNQKLPKPSPPSTYTCVAHIKNLKFSSVGQLSIAWLQKHLDMSQSQITLILVDAIEIDGLEVLDGFKIGAIVKLWIGDFLRCDSLDCRLLRDGPLPQELVITGLYTVTPHLPKEVARRIIKHRWSVLTMPSHIWELLMSPIELTSCIYVDKLAINMVYFDGLSTFCSTSLPVIRHNMGQANLLTINFQAEDDTLTEDNLCYILDWVCKQFIDLTDLQIGSSTALAHIPSCVTNKLFILETLPSLTTIMVGDKEAEIFQDVSKRLLCLSLDAWESLLTRRPNVWLDLGFNSGSHVSLLSSSEQEMLACHTWVGTPGEILCGECYTQLHRFKETRPSVQICFLEHPKQRICSDCLIRLFNSGELSRKLPSFKLSKKVLPLKNIIESDHRGGFYLKLPVTTPPRPLLSFPTKPKGFILTKYKK</sequence>
<evidence type="ECO:0000313" key="1">
    <source>
        <dbReference type="EMBL" id="OAG31162.1"/>
    </source>
</evidence>
<evidence type="ECO:0000313" key="2">
    <source>
        <dbReference type="Proteomes" id="UP000185944"/>
    </source>
</evidence>
<accession>A0A177EJ58</accession>
<organism evidence="1 2">
    <name type="scientific">Nematocida displodere</name>
    <dbReference type="NCBI Taxonomy" id="1805483"/>
    <lineage>
        <taxon>Eukaryota</taxon>
        <taxon>Fungi</taxon>
        <taxon>Fungi incertae sedis</taxon>
        <taxon>Microsporidia</taxon>
        <taxon>Nematocida</taxon>
    </lineage>
</organism>
<dbReference type="RefSeq" id="XP_067544883.1">
    <property type="nucleotide sequence ID" value="XM_067688993.1"/>
</dbReference>
<dbReference type="EMBL" id="LTDL01000021">
    <property type="protein sequence ID" value="OAG31162.1"/>
    <property type="molecule type" value="Genomic_DNA"/>
</dbReference>
<keyword evidence="2" id="KW-1185">Reference proteome</keyword>
<proteinExistence type="predicted"/>
<reference evidence="1 2" key="1">
    <citation type="submission" date="2016-02" db="EMBL/GenBank/DDBJ databases">
        <title>Discovery of a natural microsporidian pathogen with a broad tissue tropism in Caenorhabditis elegans.</title>
        <authorList>
            <person name="Luallen R.J."/>
            <person name="Reinke A.W."/>
            <person name="Tong L."/>
            <person name="Botts M.R."/>
            <person name="Felix M.-A."/>
            <person name="Troemel E.R."/>
        </authorList>
    </citation>
    <scope>NUCLEOTIDE SEQUENCE [LARGE SCALE GENOMIC DNA]</scope>
    <source>
        <strain evidence="1 2">JUm2807</strain>
    </source>
</reference>
<dbReference type="GeneID" id="93647925"/>